<keyword evidence="4 8" id="KW-0812">Transmembrane</keyword>
<organism evidence="9 10">
    <name type="scientific">Methanosalsum zhilinae (strain DSM 4017 / NBRC 107636 / OCM 62 / WeN5)</name>
    <name type="common">Methanohalophilus zhilinae</name>
    <dbReference type="NCBI Taxonomy" id="679901"/>
    <lineage>
        <taxon>Archaea</taxon>
        <taxon>Methanobacteriati</taxon>
        <taxon>Methanobacteriota</taxon>
        <taxon>Stenosarchaea group</taxon>
        <taxon>Methanomicrobia</taxon>
        <taxon>Methanosarcinales</taxon>
        <taxon>Methanosarcinaceae</taxon>
        <taxon>Methanosalsum</taxon>
    </lineage>
</organism>
<keyword evidence="10" id="KW-1185">Reference proteome</keyword>
<accession>F7XNY3</accession>
<feature type="transmembrane region" description="Helical" evidence="8">
    <location>
        <begin position="162"/>
        <end position="180"/>
    </location>
</feature>
<dbReference type="RefSeq" id="WP_013897612.1">
    <property type="nucleotide sequence ID" value="NC_015676.1"/>
</dbReference>
<evidence type="ECO:0000256" key="6">
    <source>
        <dbReference type="ARBA" id="ARBA00022989"/>
    </source>
</evidence>
<dbReference type="EMBL" id="CP002101">
    <property type="protein sequence ID" value="AEH60173.1"/>
    <property type="molecule type" value="Genomic_DNA"/>
</dbReference>
<keyword evidence="6 8" id="KW-1133">Transmembrane helix</keyword>
<dbReference type="GeneID" id="10821901"/>
<evidence type="ECO:0000256" key="4">
    <source>
        <dbReference type="ARBA" id="ARBA00022692"/>
    </source>
</evidence>
<evidence type="ECO:0008006" key="11">
    <source>
        <dbReference type="Google" id="ProtNLM"/>
    </source>
</evidence>
<dbReference type="GO" id="GO:0005886">
    <property type="term" value="C:plasma membrane"/>
    <property type="evidence" value="ECO:0007669"/>
    <property type="project" value="UniProtKB-SubCell"/>
</dbReference>
<name>F7XNY3_METZD</name>
<evidence type="ECO:0000256" key="5">
    <source>
        <dbReference type="ARBA" id="ARBA00022801"/>
    </source>
</evidence>
<dbReference type="KEGG" id="mzh:Mzhil_0297"/>
<dbReference type="STRING" id="679901.Mzhil_0297"/>
<dbReference type="AlphaFoldDB" id="F7XNY3"/>
<protein>
    <recommendedName>
        <fullName evidence="11">Exosortase EpsH-related protein</fullName>
    </recommendedName>
</protein>
<keyword evidence="2" id="KW-1003">Cell membrane</keyword>
<dbReference type="NCBIfam" id="TIGR04178">
    <property type="entry name" value="exo_archaeo"/>
    <property type="match status" value="1"/>
</dbReference>
<dbReference type="Pfam" id="PF09721">
    <property type="entry name" value="Exosortase_EpsH"/>
    <property type="match status" value="1"/>
</dbReference>
<dbReference type="Proteomes" id="UP000006622">
    <property type="component" value="Chromosome"/>
</dbReference>
<sequence>MGKKRTKKQASKKNTELTLKDKLVNVFEDNKGIIRFAGLYLLYIAILTLVYITVKDDLQFMRDWTANGLAVILNLLGVENSHMGSYVYLENLSLRVIDECTGIYEILVYSSCVLAYSTTYAKKAIGIAFGIPAILGINMIRLVSLSLVGIWSPELFDYVHYYLWQITLLIIIAIVVIVWIEKVVKK</sequence>
<dbReference type="OrthoDB" id="125169at2157"/>
<keyword evidence="3" id="KW-0645">Protease</keyword>
<dbReference type="GO" id="GO:0006508">
    <property type="term" value="P:proteolysis"/>
    <property type="evidence" value="ECO:0007669"/>
    <property type="project" value="UniProtKB-KW"/>
</dbReference>
<feature type="transmembrane region" description="Helical" evidence="8">
    <location>
        <begin position="124"/>
        <end position="150"/>
    </location>
</feature>
<dbReference type="HOGENOM" id="CLU_1582918_0_0_2"/>
<gene>
    <name evidence="9" type="ordered locus">Mzhil_0297</name>
</gene>
<feature type="transmembrane region" description="Helical" evidence="8">
    <location>
        <begin position="33"/>
        <end position="54"/>
    </location>
</feature>
<evidence type="ECO:0000256" key="8">
    <source>
        <dbReference type="SAM" id="Phobius"/>
    </source>
</evidence>
<dbReference type="InterPro" id="IPR026392">
    <property type="entry name" value="Exo/Archaeosortase_dom"/>
</dbReference>
<reference evidence="9" key="1">
    <citation type="submission" date="2010-07" db="EMBL/GenBank/DDBJ databases">
        <title>The complete genome of Methanosalsum zhilinae DSM 4017.</title>
        <authorList>
            <consortium name="US DOE Joint Genome Institute (JGI-PGF)"/>
            <person name="Lucas S."/>
            <person name="Copeland A."/>
            <person name="Lapidus A."/>
            <person name="Glavina del Rio T."/>
            <person name="Dalin E."/>
            <person name="Tice H."/>
            <person name="Bruce D."/>
            <person name="Goodwin L."/>
            <person name="Pitluck S."/>
            <person name="Kyrpides N."/>
            <person name="Mavromatis K."/>
            <person name="Ovchinnikova G."/>
            <person name="Daligault H."/>
            <person name="Detter J.C."/>
            <person name="Han C."/>
            <person name="Tapia R."/>
            <person name="Larimer F."/>
            <person name="Land M."/>
            <person name="Hauser L."/>
            <person name="Markowitz V."/>
            <person name="Cheng J.-F."/>
            <person name="Hugenholtz P."/>
            <person name="Woyke T."/>
            <person name="Wu D."/>
            <person name="Spring S."/>
            <person name="Schueler E."/>
            <person name="Brambilla E."/>
            <person name="Klenk H.-P."/>
            <person name="Eisen J.A."/>
        </authorList>
    </citation>
    <scope>NUCLEOTIDE SEQUENCE</scope>
    <source>
        <strain evidence="9">DSM 4017</strain>
    </source>
</reference>
<dbReference type="NCBIfam" id="TIGR04144">
    <property type="entry name" value="archaeo_VPXXXP"/>
    <property type="match status" value="1"/>
</dbReference>
<evidence type="ECO:0000313" key="9">
    <source>
        <dbReference type="EMBL" id="AEH60173.1"/>
    </source>
</evidence>
<evidence type="ECO:0000256" key="7">
    <source>
        <dbReference type="ARBA" id="ARBA00023136"/>
    </source>
</evidence>
<evidence type="ECO:0000256" key="3">
    <source>
        <dbReference type="ARBA" id="ARBA00022670"/>
    </source>
</evidence>
<proteinExistence type="predicted"/>
<dbReference type="InterPro" id="IPR026430">
    <property type="entry name" value="Archaeosortase_B"/>
</dbReference>
<dbReference type="GO" id="GO:0008233">
    <property type="term" value="F:peptidase activity"/>
    <property type="evidence" value="ECO:0007669"/>
    <property type="project" value="UniProtKB-KW"/>
</dbReference>
<evidence type="ECO:0000313" key="10">
    <source>
        <dbReference type="Proteomes" id="UP000006622"/>
    </source>
</evidence>
<keyword evidence="5" id="KW-0378">Hydrolase</keyword>
<evidence type="ECO:0000256" key="2">
    <source>
        <dbReference type="ARBA" id="ARBA00022475"/>
    </source>
</evidence>
<dbReference type="InterPro" id="IPR019127">
    <property type="entry name" value="Exosortase"/>
</dbReference>
<evidence type="ECO:0000256" key="1">
    <source>
        <dbReference type="ARBA" id="ARBA00004651"/>
    </source>
</evidence>
<keyword evidence="7 8" id="KW-0472">Membrane</keyword>
<comment type="subcellular location">
    <subcellularLocation>
        <location evidence="1">Cell membrane</location>
        <topology evidence="1">Multi-pass membrane protein</topology>
    </subcellularLocation>
</comment>